<dbReference type="SUPFAM" id="SSF74650">
    <property type="entry name" value="Galactose mutarotase-like"/>
    <property type="match status" value="1"/>
</dbReference>
<dbReference type="GO" id="GO:0030246">
    <property type="term" value="F:carbohydrate binding"/>
    <property type="evidence" value="ECO:0007669"/>
    <property type="project" value="InterPro"/>
</dbReference>
<protein>
    <submittedName>
        <fullName evidence="5">Alpha-mannosidase</fullName>
    </submittedName>
</protein>
<dbReference type="InterPro" id="IPR050843">
    <property type="entry name" value="Glycosyl_Hydrlase_38"/>
</dbReference>
<dbReference type="InterPro" id="IPR000602">
    <property type="entry name" value="Glyco_hydro_38_N"/>
</dbReference>
<evidence type="ECO:0000259" key="3">
    <source>
        <dbReference type="Pfam" id="PF01074"/>
    </source>
</evidence>
<keyword evidence="2" id="KW-0862">Zinc</keyword>
<name>A0AAW2XB53_9LAMI</name>
<dbReference type="SUPFAM" id="SSF88713">
    <property type="entry name" value="Glycoside hydrolase/deacetylase"/>
    <property type="match status" value="1"/>
</dbReference>
<reference evidence="5" key="1">
    <citation type="submission" date="2020-06" db="EMBL/GenBank/DDBJ databases">
        <authorList>
            <person name="Li T."/>
            <person name="Hu X."/>
            <person name="Zhang T."/>
            <person name="Song X."/>
            <person name="Zhang H."/>
            <person name="Dai N."/>
            <person name="Sheng W."/>
            <person name="Hou X."/>
            <person name="Wei L."/>
        </authorList>
    </citation>
    <scope>NUCLEOTIDE SEQUENCE</scope>
    <source>
        <strain evidence="5">KEN1</strain>
        <tissue evidence="5">Leaf</tissue>
    </source>
</reference>
<dbReference type="Gene3D" id="3.20.110.10">
    <property type="entry name" value="Glycoside hydrolase 38, N terminal domain"/>
    <property type="match status" value="1"/>
</dbReference>
<dbReference type="InterPro" id="IPR011013">
    <property type="entry name" value="Gal_mutarotase_sf_dom"/>
</dbReference>
<dbReference type="GO" id="GO:0006013">
    <property type="term" value="P:mannose metabolic process"/>
    <property type="evidence" value="ECO:0007669"/>
    <property type="project" value="InterPro"/>
</dbReference>
<dbReference type="Pfam" id="PF07748">
    <property type="entry name" value="Glyco_hydro_38C"/>
    <property type="match status" value="1"/>
</dbReference>
<accession>A0AAW2XB53</accession>
<dbReference type="InterPro" id="IPR011682">
    <property type="entry name" value="Glyco_hydro_38_C"/>
</dbReference>
<sequence>MEVGKLLFLFRIVAAGIWFATHLHSTYIPYNTTSAIAPSKINVHLVPHSHDDVGWLKTVDQYYVGANNSIRGACVQNVLDSVISALLDDNNRSFYLISSASVLPVQAFFQRWWRQQSDTLKAKVKHLVNSGQLEFINGGMCMHDEATPHYIDLIDQTTLGHRFILDEFGKKPRVGWQIDPLDILQCRLICLVQSWALIHSFLLELIIKIELSGEVIELLRLFGGARDLSVVVTYKNVEVEVLTLYHEFMARSSGIFPIHYEPPEGFTFEINDVSAPIQAETVVASSLAVLTGSRLNSTYADSVPEFQQVPLTVMRGPLLDEVHQQLNTWLYQVTRVYKGKEHAEVEFTIGPIPVDDGFGKEIITQITTALDTNKTFYTDSNGRDFLKRIRDYRADWDLEVHQPIAGNYYPTGEDKDYSVVTGVELKKLFPDKKDEENWMSSHVPTFSAIDSYTLPDNVAILTLQ</sequence>
<reference evidence="5" key="2">
    <citation type="journal article" date="2024" name="Plant">
        <title>Genomic evolution and insights into agronomic trait innovations of Sesamum species.</title>
        <authorList>
            <person name="Miao H."/>
            <person name="Wang L."/>
            <person name="Qu L."/>
            <person name="Liu H."/>
            <person name="Sun Y."/>
            <person name="Le M."/>
            <person name="Wang Q."/>
            <person name="Wei S."/>
            <person name="Zheng Y."/>
            <person name="Lin W."/>
            <person name="Duan Y."/>
            <person name="Cao H."/>
            <person name="Xiong S."/>
            <person name="Wang X."/>
            <person name="Wei L."/>
            <person name="Li C."/>
            <person name="Ma Q."/>
            <person name="Ju M."/>
            <person name="Zhao R."/>
            <person name="Li G."/>
            <person name="Mu C."/>
            <person name="Tian Q."/>
            <person name="Mei H."/>
            <person name="Zhang T."/>
            <person name="Gao T."/>
            <person name="Zhang H."/>
        </authorList>
    </citation>
    <scope>NUCLEOTIDE SEQUENCE</scope>
    <source>
        <strain evidence="5">KEN1</strain>
    </source>
</reference>
<evidence type="ECO:0000313" key="5">
    <source>
        <dbReference type="EMBL" id="KAL0450846.1"/>
    </source>
</evidence>
<feature type="domain" description="Glycosyl hydrolase family 38 C-terminal" evidence="4">
    <location>
        <begin position="307"/>
        <end position="404"/>
    </location>
</feature>
<evidence type="ECO:0000256" key="2">
    <source>
        <dbReference type="ARBA" id="ARBA00022833"/>
    </source>
</evidence>
<dbReference type="InterPro" id="IPR011330">
    <property type="entry name" value="Glyco_hydro/deAcase_b/a-brl"/>
</dbReference>
<dbReference type="PANTHER" id="PTHR11607">
    <property type="entry name" value="ALPHA-MANNOSIDASE"/>
    <property type="match status" value="1"/>
</dbReference>
<proteinExistence type="predicted"/>
<dbReference type="PANTHER" id="PTHR11607:SF60">
    <property type="entry name" value="ALPHA-MANNOSIDASE"/>
    <property type="match status" value="1"/>
</dbReference>
<organism evidence="5">
    <name type="scientific">Sesamum latifolium</name>
    <dbReference type="NCBI Taxonomy" id="2727402"/>
    <lineage>
        <taxon>Eukaryota</taxon>
        <taxon>Viridiplantae</taxon>
        <taxon>Streptophyta</taxon>
        <taxon>Embryophyta</taxon>
        <taxon>Tracheophyta</taxon>
        <taxon>Spermatophyta</taxon>
        <taxon>Magnoliopsida</taxon>
        <taxon>eudicotyledons</taxon>
        <taxon>Gunneridae</taxon>
        <taxon>Pentapetalae</taxon>
        <taxon>asterids</taxon>
        <taxon>lamiids</taxon>
        <taxon>Lamiales</taxon>
        <taxon>Pedaliaceae</taxon>
        <taxon>Sesamum</taxon>
    </lineage>
</organism>
<dbReference type="Gene3D" id="2.70.98.30">
    <property type="entry name" value="Golgi alpha-mannosidase II, domain 4"/>
    <property type="match status" value="1"/>
</dbReference>
<comment type="cofactor">
    <cofactor evidence="1">
        <name>Zn(2+)</name>
        <dbReference type="ChEBI" id="CHEBI:29105"/>
    </cofactor>
</comment>
<evidence type="ECO:0000256" key="1">
    <source>
        <dbReference type="ARBA" id="ARBA00001947"/>
    </source>
</evidence>
<feature type="domain" description="Glycoside hydrolase family 38 N-terminal" evidence="3">
    <location>
        <begin position="42"/>
        <end position="180"/>
    </location>
</feature>
<dbReference type="Pfam" id="PF01074">
    <property type="entry name" value="Glyco_hydro_38N"/>
    <property type="match status" value="1"/>
</dbReference>
<comment type="caution">
    <text evidence="5">The sequence shown here is derived from an EMBL/GenBank/DDBJ whole genome shotgun (WGS) entry which is preliminary data.</text>
</comment>
<dbReference type="GO" id="GO:0004559">
    <property type="term" value="F:alpha-mannosidase activity"/>
    <property type="evidence" value="ECO:0007669"/>
    <property type="project" value="InterPro"/>
</dbReference>
<dbReference type="InterPro" id="IPR027291">
    <property type="entry name" value="Glyco_hydro_38_N_sf"/>
</dbReference>
<feature type="non-terminal residue" evidence="5">
    <location>
        <position position="464"/>
    </location>
</feature>
<gene>
    <name evidence="5" type="ORF">Slati_1641000</name>
</gene>
<dbReference type="AlphaFoldDB" id="A0AAW2XB53"/>
<dbReference type="EMBL" id="JACGWN010000005">
    <property type="protein sequence ID" value="KAL0450846.1"/>
    <property type="molecule type" value="Genomic_DNA"/>
</dbReference>
<evidence type="ECO:0000259" key="4">
    <source>
        <dbReference type="Pfam" id="PF07748"/>
    </source>
</evidence>